<dbReference type="PANTHER" id="PTHR22911:SF103">
    <property type="entry name" value="BLR2811 PROTEIN"/>
    <property type="match status" value="1"/>
</dbReference>
<protein>
    <submittedName>
        <fullName evidence="4">Membrane protein</fullName>
    </submittedName>
</protein>
<dbReference type="SUPFAM" id="SSF103481">
    <property type="entry name" value="Multidrug resistance efflux transporter EmrE"/>
    <property type="match status" value="2"/>
</dbReference>
<evidence type="ECO:0000313" key="4">
    <source>
        <dbReference type="EMBL" id="GGA25199.1"/>
    </source>
</evidence>
<feature type="transmembrane region" description="Helical" evidence="2">
    <location>
        <begin position="78"/>
        <end position="95"/>
    </location>
</feature>
<evidence type="ECO:0000259" key="3">
    <source>
        <dbReference type="Pfam" id="PF00892"/>
    </source>
</evidence>
<evidence type="ECO:0000256" key="2">
    <source>
        <dbReference type="SAM" id="Phobius"/>
    </source>
</evidence>
<reference evidence="4" key="1">
    <citation type="journal article" date="2014" name="Int. J. Syst. Evol. Microbiol.">
        <title>Complete genome sequence of Corynebacterium casei LMG S-19264T (=DSM 44701T), isolated from a smear-ripened cheese.</title>
        <authorList>
            <consortium name="US DOE Joint Genome Institute (JGI-PGF)"/>
            <person name="Walter F."/>
            <person name="Albersmeier A."/>
            <person name="Kalinowski J."/>
            <person name="Ruckert C."/>
        </authorList>
    </citation>
    <scope>NUCLEOTIDE SEQUENCE</scope>
    <source>
        <strain evidence="4">CGMCC 1.15880</strain>
    </source>
</reference>
<feature type="transmembrane region" description="Helical" evidence="2">
    <location>
        <begin position="258"/>
        <end position="282"/>
    </location>
</feature>
<feature type="transmembrane region" description="Helical" evidence="2">
    <location>
        <begin position="163"/>
        <end position="180"/>
    </location>
</feature>
<gene>
    <name evidence="4" type="ORF">GCM10011498_27640</name>
</gene>
<dbReference type="InterPro" id="IPR037185">
    <property type="entry name" value="EmrE-like"/>
</dbReference>
<keyword evidence="2" id="KW-0812">Transmembrane</keyword>
<feature type="transmembrane region" description="Helical" evidence="2">
    <location>
        <begin position="186"/>
        <end position="207"/>
    </location>
</feature>
<evidence type="ECO:0000313" key="5">
    <source>
        <dbReference type="Proteomes" id="UP000628017"/>
    </source>
</evidence>
<feature type="transmembrane region" description="Helical" evidence="2">
    <location>
        <begin position="219"/>
        <end position="238"/>
    </location>
</feature>
<accession>A0A916R0Q4</accession>
<proteinExistence type="predicted"/>
<dbReference type="Proteomes" id="UP000628017">
    <property type="component" value="Unassembled WGS sequence"/>
</dbReference>
<feature type="transmembrane region" description="Helical" evidence="2">
    <location>
        <begin position="39"/>
        <end position="58"/>
    </location>
</feature>
<feature type="transmembrane region" description="Helical" evidence="2">
    <location>
        <begin position="115"/>
        <end position="134"/>
    </location>
</feature>
<reference evidence="4" key="2">
    <citation type="submission" date="2020-09" db="EMBL/GenBank/DDBJ databases">
        <authorList>
            <person name="Sun Q."/>
            <person name="Zhou Y."/>
        </authorList>
    </citation>
    <scope>NUCLEOTIDE SEQUENCE</scope>
    <source>
        <strain evidence="4">CGMCC 1.15880</strain>
    </source>
</reference>
<feature type="domain" description="EamA" evidence="3">
    <location>
        <begin position="189"/>
        <end position="336"/>
    </location>
</feature>
<dbReference type="InterPro" id="IPR000620">
    <property type="entry name" value="EamA_dom"/>
</dbReference>
<organism evidence="4 5">
    <name type="scientific">Neptunicoccus cionae</name>
    <dbReference type="NCBI Taxonomy" id="2035344"/>
    <lineage>
        <taxon>Bacteria</taxon>
        <taxon>Pseudomonadati</taxon>
        <taxon>Pseudomonadota</taxon>
        <taxon>Alphaproteobacteria</taxon>
        <taxon>Rhodobacterales</taxon>
        <taxon>Paracoccaceae</taxon>
        <taxon>Neptunicoccus</taxon>
    </lineage>
</organism>
<dbReference type="Pfam" id="PF00892">
    <property type="entry name" value="EamA"/>
    <property type="match status" value="2"/>
</dbReference>
<dbReference type="AlphaFoldDB" id="A0A916R0Q4"/>
<dbReference type="PANTHER" id="PTHR22911">
    <property type="entry name" value="ACYL-MALONYL CONDENSING ENZYME-RELATED"/>
    <property type="match status" value="1"/>
</dbReference>
<feature type="transmembrane region" description="Helical" evidence="2">
    <location>
        <begin position="140"/>
        <end position="156"/>
    </location>
</feature>
<dbReference type="GO" id="GO:0016020">
    <property type="term" value="C:membrane"/>
    <property type="evidence" value="ECO:0007669"/>
    <property type="project" value="InterPro"/>
</dbReference>
<feature type="transmembrane region" description="Helical" evidence="2">
    <location>
        <begin position="294"/>
        <end position="314"/>
    </location>
</feature>
<keyword evidence="5" id="KW-1185">Reference proteome</keyword>
<sequence>MLGNAMPELTHTANQIRPPTRRVQPERGTLLKTTASHDVLSVNNLIPIICVCIASVVFSIHDVALKLLSSTYPLHEMIAVRSSVALIVICVYLYWTTGSFQALKTRRPALHTVRALLMIATNTTLYISLAAMPIADAVAIFYSAPLIITFLSTILLREFVGPMRWLAVCLGLLGMLMIVKPSGADYTGAALIAVLSAFIYAFSQILTRNLGKTESTVTMSFYGQIGHNSFAVLIGLMIGSGRFFGGEGEILSFVLRPWSWPSVFDMLMFVGFGLISGVGGLLMTKAYRDGPPSLIASFEYVALLMAVVWGVIFWNEIPDIWTSLGIALILGAGIFVALREAKKGAPPPPRRRMSP</sequence>
<keyword evidence="2" id="KW-1133">Transmembrane helix</keyword>
<keyword evidence="2" id="KW-0472">Membrane</keyword>
<dbReference type="EMBL" id="BMKA01000004">
    <property type="protein sequence ID" value="GGA25199.1"/>
    <property type="molecule type" value="Genomic_DNA"/>
</dbReference>
<evidence type="ECO:0000256" key="1">
    <source>
        <dbReference type="SAM" id="MobiDB-lite"/>
    </source>
</evidence>
<comment type="caution">
    <text evidence="4">The sequence shown here is derived from an EMBL/GenBank/DDBJ whole genome shotgun (WGS) entry which is preliminary data.</text>
</comment>
<feature type="domain" description="EamA" evidence="3">
    <location>
        <begin position="47"/>
        <end position="179"/>
    </location>
</feature>
<name>A0A916R0Q4_9RHOB</name>
<feature type="transmembrane region" description="Helical" evidence="2">
    <location>
        <begin position="320"/>
        <end position="338"/>
    </location>
</feature>
<feature type="region of interest" description="Disordered" evidence="1">
    <location>
        <begin position="1"/>
        <end position="23"/>
    </location>
</feature>